<dbReference type="EMBL" id="CP159873">
    <property type="protein sequence ID" value="XCM84280.1"/>
    <property type="molecule type" value="Genomic_DNA"/>
</dbReference>
<gene>
    <name evidence="2" type="ORF">ABWK59_35540</name>
</gene>
<sequence>MSDQSTAAAAFAAAAIVITPIATAAAQFIQRRWAVNSRDKVKADLELLQQMWPTEGKGELSAHIRYEINHIAWREKNERRNVRGALWSVTLAYIGALALYVEINPDSAKWLTKSTAIIEYAGWAAAFTFIPAGMALFVCFMIKLPRDDRGRVLLYGDSGNEERMRPIPVLIWPRASLTKHTGRRNPG</sequence>
<name>A0AAU8K6A9_9ACTN</name>
<dbReference type="RefSeq" id="WP_354645219.1">
    <property type="nucleotide sequence ID" value="NZ_CP159873.1"/>
</dbReference>
<dbReference type="KEGG" id="kcm:ABWK59_35540"/>
<accession>A0AAU8K6A9</accession>
<evidence type="ECO:0000313" key="2">
    <source>
        <dbReference type="EMBL" id="XCM84280.1"/>
    </source>
</evidence>
<evidence type="ECO:0000256" key="1">
    <source>
        <dbReference type="SAM" id="Phobius"/>
    </source>
</evidence>
<feature type="transmembrane region" description="Helical" evidence="1">
    <location>
        <begin position="84"/>
        <end position="101"/>
    </location>
</feature>
<keyword evidence="2" id="KW-0614">Plasmid</keyword>
<reference evidence="2" key="1">
    <citation type="submission" date="2024-06" db="EMBL/GenBank/DDBJ databases">
        <title>The genome sequences of Kitasatospora sp. strain HUAS MG31.</title>
        <authorList>
            <person name="Mo P."/>
        </authorList>
    </citation>
    <scope>NUCLEOTIDE SEQUENCE</scope>
    <source>
        <strain evidence="2">HUAS MG31</strain>
        <plasmid evidence="2">punmamed1</plasmid>
    </source>
</reference>
<proteinExistence type="predicted"/>
<feature type="transmembrane region" description="Helical" evidence="1">
    <location>
        <begin position="6"/>
        <end position="29"/>
    </location>
</feature>
<keyword evidence="1" id="KW-1133">Transmembrane helix</keyword>
<geneLocation type="plasmid" evidence="2">
    <name>punmamed1</name>
</geneLocation>
<protein>
    <submittedName>
        <fullName evidence="2">Uncharacterized protein</fullName>
    </submittedName>
</protein>
<keyword evidence="1" id="KW-0812">Transmembrane</keyword>
<dbReference type="AlphaFoldDB" id="A0AAU8K6A9"/>
<organism evidence="2">
    <name type="scientific">Kitasatospora camelliae</name>
    <dbReference type="NCBI Taxonomy" id="3156397"/>
    <lineage>
        <taxon>Bacteria</taxon>
        <taxon>Bacillati</taxon>
        <taxon>Actinomycetota</taxon>
        <taxon>Actinomycetes</taxon>
        <taxon>Kitasatosporales</taxon>
        <taxon>Streptomycetaceae</taxon>
        <taxon>Kitasatospora</taxon>
    </lineage>
</organism>
<feature type="transmembrane region" description="Helical" evidence="1">
    <location>
        <begin position="121"/>
        <end position="142"/>
    </location>
</feature>
<keyword evidence="1" id="KW-0472">Membrane</keyword>